<evidence type="ECO:0000256" key="5">
    <source>
        <dbReference type="PIRSR" id="PIRSR613078-2"/>
    </source>
</evidence>
<dbReference type="PROSITE" id="PS00175">
    <property type="entry name" value="PG_MUTASE"/>
    <property type="match status" value="1"/>
</dbReference>
<gene>
    <name evidence="9" type="ORF">GTHE00462_LOCUS16777</name>
</gene>
<evidence type="ECO:0000256" key="1">
    <source>
        <dbReference type="ARBA" id="ARBA00006717"/>
    </source>
</evidence>
<dbReference type="InterPro" id="IPR013078">
    <property type="entry name" value="His_Pase_superF_clade-1"/>
</dbReference>
<evidence type="ECO:0000256" key="4">
    <source>
        <dbReference type="PIRSR" id="PIRSR613078-1"/>
    </source>
</evidence>
<feature type="binding site" evidence="5">
    <location>
        <begin position="226"/>
        <end position="227"/>
    </location>
    <ligand>
        <name>substrate</name>
    </ligand>
</feature>
<dbReference type="EC" id="5.4.2.11" evidence="7"/>
<dbReference type="HAMAP" id="MF_01039">
    <property type="entry name" value="PGAM_GpmA"/>
    <property type="match status" value="1"/>
</dbReference>
<dbReference type="NCBIfam" id="TIGR01258">
    <property type="entry name" value="pgm_1"/>
    <property type="match status" value="1"/>
</dbReference>
<evidence type="ECO:0000256" key="2">
    <source>
        <dbReference type="ARBA" id="ARBA00023152"/>
    </source>
</evidence>
<proteinExistence type="inferred from homology"/>
<accession>A0A7S4KR78</accession>
<evidence type="ECO:0000256" key="7">
    <source>
        <dbReference type="RuleBase" id="RU004511"/>
    </source>
</evidence>
<feature type="binding site" evidence="5">
    <location>
        <begin position="154"/>
        <end position="155"/>
    </location>
    <ligand>
        <name>substrate</name>
    </ligand>
</feature>
<dbReference type="SMART" id="SM00855">
    <property type="entry name" value="PGAM"/>
    <property type="match status" value="1"/>
</dbReference>
<reference evidence="9" key="1">
    <citation type="submission" date="2021-01" db="EMBL/GenBank/DDBJ databases">
        <authorList>
            <person name="Corre E."/>
            <person name="Pelletier E."/>
            <person name="Niang G."/>
            <person name="Scheremetjew M."/>
            <person name="Finn R."/>
            <person name="Kale V."/>
            <person name="Holt S."/>
            <person name="Cochrane G."/>
            <person name="Meng A."/>
            <person name="Brown T."/>
            <person name="Cohen L."/>
        </authorList>
    </citation>
    <scope>NUCLEOTIDE SEQUENCE</scope>
    <source>
        <strain evidence="9">CCMP 2712</strain>
    </source>
</reference>
<dbReference type="InterPro" id="IPR005952">
    <property type="entry name" value="Phosphogly_mut1"/>
</dbReference>
<comment type="similarity">
    <text evidence="1 7">Belongs to the phosphoglycerate mutase family. BPG-dependent PGAM subfamily.</text>
</comment>
<feature type="binding site" evidence="5">
    <location>
        <position position="138"/>
    </location>
    <ligand>
        <name>substrate</name>
    </ligand>
</feature>
<dbReference type="EMBL" id="HBKN01021357">
    <property type="protein sequence ID" value="CAE2302523.1"/>
    <property type="molecule type" value="Transcribed_RNA"/>
</dbReference>
<organism evidence="9">
    <name type="scientific">Guillardia theta</name>
    <name type="common">Cryptophyte</name>
    <name type="synonym">Cryptomonas phi</name>
    <dbReference type="NCBI Taxonomy" id="55529"/>
    <lineage>
        <taxon>Eukaryota</taxon>
        <taxon>Cryptophyceae</taxon>
        <taxon>Pyrenomonadales</taxon>
        <taxon>Geminigeraceae</taxon>
        <taxon>Guillardia</taxon>
    </lineage>
</organism>
<feature type="binding site" evidence="5">
    <location>
        <position position="100"/>
    </location>
    <ligand>
        <name>substrate</name>
    </ligand>
</feature>
<dbReference type="Pfam" id="PF00300">
    <property type="entry name" value="His_Phos_1"/>
    <property type="match status" value="2"/>
</dbReference>
<dbReference type="AlphaFoldDB" id="A0A7S4KR78"/>
<comment type="catalytic activity">
    <reaction evidence="7">
        <text>(2R)-2-phosphoglycerate = (2R)-3-phosphoglycerate</text>
        <dbReference type="Rhea" id="RHEA:15901"/>
        <dbReference type="ChEBI" id="CHEBI:58272"/>
        <dbReference type="ChEBI" id="CHEBI:58289"/>
        <dbReference type="EC" id="5.4.2.11"/>
    </reaction>
</comment>
<feature type="signal peptide" evidence="8">
    <location>
        <begin position="1"/>
        <end position="27"/>
    </location>
</feature>
<feature type="chain" id="PRO_5031572802" description="Phosphoglycerate mutase" evidence="8">
    <location>
        <begin position="28"/>
        <end position="367"/>
    </location>
</feature>
<dbReference type="GO" id="GO:0006096">
    <property type="term" value="P:glycolytic process"/>
    <property type="evidence" value="ECO:0007669"/>
    <property type="project" value="UniProtKB-KW"/>
</dbReference>
<feature type="binding site" evidence="5">
    <location>
        <begin position="48"/>
        <end position="55"/>
    </location>
    <ligand>
        <name>substrate</name>
    </ligand>
</feature>
<dbReference type="Gene3D" id="3.40.50.1240">
    <property type="entry name" value="Phosphoglycerate mutase-like"/>
    <property type="match status" value="1"/>
</dbReference>
<keyword evidence="3 7" id="KW-0413">Isomerase</keyword>
<feature type="site" description="Transition state stabilizer" evidence="6">
    <location>
        <position position="225"/>
    </location>
</feature>
<sequence>MRLIGTACASAWLLVALALLRLAGSDGSTCEERWIDGTPATATLVMVRHGQSIWNQDNRFTSWVDVPLSDQGLKDAHKAGKLCRENNLKFDVAFTSVLQRAVKTCYIVLEELNQLWIPTDCRWRLNERHDGALTGLNKKVAALDFGRERVQKFRRGYSYPPPLLNKSHPCWPGHDTKYWQMHDINENDLPLGESLHEAMFRVLPTWEEEIKPLLRAGKSILLVTHGNIVRLLAKILDDISDSDIENLDVPSGCPLVYKIRCDTLKPIASGSSWAPLSAEFLGNKTAISEKMQFVKAEVGHLFARDIRRMLRQNDWGGKRDDSSDLFARKMNLQRVLSQSSLRQEKVNRKSASWWHIMGKCDSSSDFG</sequence>
<name>A0A7S4KR78_GUITH</name>
<feature type="active site" description="Tele-phosphohistidine intermediate" evidence="4">
    <location>
        <position position="49"/>
    </location>
</feature>
<dbReference type="SUPFAM" id="SSF53254">
    <property type="entry name" value="Phosphoglycerate mutase-like"/>
    <property type="match status" value="1"/>
</dbReference>
<evidence type="ECO:0000313" key="9">
    <source>
        <dbReference type="EMBL" id="CAE2302523.1"/>
    </source>
</evidence>
<evidence type="ECO:0000256" key="8">
    <source>
        <dbReference type="SAM" id="SignalP"/>
    </source>
</evidence>
<dbReference type="InterPro" id="IPR029033">
    <property type="entry name" value="His_PPase_superfam"/>
</dbReference>
<protein>
    <recommendedName>
        <fullName evidence="7">Phosphoglycerate mutase</fullName>
        <ecNumber evidence="7">5.4.2.11</ecNumber>
    </recommendedName>
</protein>
<feature type="active site" description="Proton donor/acceptor" evidence="4">
    <location>
        <position position="127"/>
    </location>
</feature>
<evidence type="ECO:0000256" key="3">
    <source>
        <dbReference type="ARBA" id="ARBA00023235"/>
    </source>
</evidence>
<evidence type="ECO:0000256" key="6">
    <source>
        <dbReference type="PIRSR" id="PIRSR613078-3"/>
    </source>
</evidence>
<dbReference type="InterPro" id="IPR001345">
    <property type="entry name" value="PG/BPGM_mutase_AS"/>
</dbReference>
<keyword evidence="8" id="KW-0732">Signal</keyword>
<dbReference type="CDD" id="cd07067">
    <property type="entry name" value="HP_PGM_like"/>
    <property type="match status" value="1"/>
</dbReference>
<dbReference type="PANTHER" id="PTHR11931">
    <property type="entry name" value="PHOSPHOGLYCERATE MUTASE"/>
    <property type="match status" value="1"/>
</dbReference>
<keyword evidence="2 7" id="KW-0324">Glycolysis</keyword>
<dbReference type="GO" id="GO:0004619">
    <property type="term" value="F:phosphoglycerate mutase activity"/>
    <property type="evidence" value="ECO:0007669"/>
    <property type="project" value="UniProtKB-EC"/>
</dbReference>